<protein>
    <submittedName>
        <fullName evidence="1">Uncharacterized protein</fullName>
    </submittedName>
</protein>
<proteinExistence type="predicted"/>
<name>A0A8S5RHG0_9VIRU</name>
<reference evidence="1" key="1">
    <citation type="journal article" date="2021" name="Proc. Natl. Acad. Sci. U.S.A.">
        <title>A Catalog of Tens of Thousands of Viruses from Human Metagenomes Reveals Hidden Associations with Chronic Diseases.</title>
        <authorList>
            <person name="Tisza M.J."/>
            <person name="Buck C.B."/>
        </authorList>
    </citation>
    <scope>NUCLEOTIDE SEQUENCE</scope>
    <source>
        <strain evidence="1">Ctiha2</strain>
    </source>
</reference>
<sequence>MESDVIAFIMSGKMPFMPSQNSFSIFVIVIPFD</sequence>
<evidence type="ECO:0000313" key="1">
    <source>
        <dbReference type="EMBL" id="DAE30396.1"/>
    </source>
</evidence>
<organism evidence="1">
    <name type="scientific">virus sp. ctiha2</name>
    <dbReference type="NCBI Taxonomy" id="2827299"/>
    <lineage>
        <taxon>Viruses</taxon>
    </lineage>
</organism>
<accession>A0A8S5RHG0</accession>
<dbReference type="EMBL" id="BK059104">
    <property type="protein sequence ID" value="DAE30396.1"/>
    <property type="molecule type" value="Genomic_DNA"/>
</dbReference>